<evidence type="ECO:0000313" key="3">
    <source>
        <dbReference type="EMBL" id="UEM11932.1"/>
    </source>
</evidence>
<dbReference type="SUPFAM" id="SSF52540">
    <property type="entry name" value="P-loop containing nucleoside triphosphate hydrolases"/>
    <property type="match status" value="1"/>
</dbReference>
<feature type="domain" description="SF4 helicase" evidence="1">
    <location>
        <begin position="241"/>
        <end position="501"/>
    </location>
</feature>
<dbReference type="Proteomes" id="UP000664702">
    <property type="component" value="Chromosome"/>
</dbReference>
<dbReference type="PANTHER" id="PTHR12873:SF0">
    <property type="entry name" value="TWINKLE MTDNA HELICASE"/>
    <property type="match status" value="1"/>
</dbReference>
<gene>
    <name evidence="3" type="ORF">J4G43_047080</name>
    <name evidence="2" type="ORF">J4G43_48790</name>
</gene>
<dbReference type="PANTHER" id="PTHR12873">
    <property type="entry name" value="T7-LIKE MITOCHONDRIAL DNA HELICASE"/>
    <property type="match status" value="1"/>
</dbReference>
<dbReference type="Pfam" id="PF03796">
    <property type="entry name" value="DnaB_C"/>
    <property type="match status" value="1"/>
</dbReference>
<dbReference type="GO" id="GO:0006260">
    <property type="term" value="P:DNA replication"/>
    <property type="evidence" value="ECO:0007669"/>
    <property type="project" value="InterPro"/>
</dbReference>
<evidence type="ECO:0000313" key="4">
    <source>
        <dbReference type="Proteomes" id="UP000664702"/>
    </source>
</evidence>
<dbReference type="InterPro" id="IPR027032">
    <property type="entry name" value="Twinkle-like"/>
</dbReference>
<reference evidence="3 4" key="2">
    <citation type="journal article" date="2022" name="Int. J. Syst. Evol. Microbiol.">
        <title>Strains of Bradyrhizobium barranii sp. nov. associated with legumes native to Canada are symbionts of soybeans and belong to different subspecies (subsp. barranii subsp. nov. and subsp. apii subsp. nov.) and symbiovars (sv. glycinearum and sv. septentrionale).</title>
        <authorList>
            <person name="Bromfield E.S.P."/>
            <person name="Cloutier S."/>
            <person name="Wasai-Hara S."/>
            <person name="Minamisawa K."/>
        </authorList>
    </citation>
    <scope>NUCLEOTIDE SEQUENCE [LARGE SCALE GENOMIC DNA]</scope>
    <source>
        <strain evidence="3 4">144S4</strain>
    </source>
</reference>
<accession>A0A939S611</accession>
<dbReference type="InterPro" id="IPR007694">
    <property type="entry name" value="DNA_helicase_DnaB-like_C"/>
</dbReference>
<dbReference type="Gene3D" id="3.40.1360.10">
    <property type="match status" value="1"/>
</dbReference>
<dbReference type="Gene3D" id="3.40.50.300">
    <property type="entry name" value="P-loop containing nucleotide triphosphate hydrolases"/>
    <property type="match status" value="1"/>
</dbReference>
<dbReference type="RefSeq" id="WP_208088895.1">
    <property type="nucleotide sequence ID" value="NZ_CP086136.1"/>
</dbReference>
<organism evidence="2">
    <name type="scientific">Bradyrhizobium barranii subsp. barranii</name>
    <dbReference type="NCBI Taxonomy" id="2823807"/>
    <lineage>
        <taxon>Bacteria</taxon>
        <taxon>Pseudomonadati</taxon>
        <taxon>Pseudomonadota</taxon>
        <taxon>Alphaproteobacteria</taxon>
        <taxon>Hyphomicrobiales</taxon>
        <taxon>Nitrobacteraceae</taxon>
        <taxon>Bradyrhizobium</taxon>
        <taxon>Bradyrhizobium barranii</taxon>
    </lineage>
</organism>
<reference evidence="2" key="1">
    <citation type="submission" date="2021-03" db="EMBL/GenBank/DDBJ databases">
        <title>Whole Genome Sequence of Bradyrhizobium sp. Strain 144S4.</title>
        <authorList>
            <person name="Bromfield E.S.P."/>
            <person name="Cloutier S."/>
        </authorList>
    </citation>
    <scope>NUCLEOTIDE SEQUENCE [LARGE SCALE GENOMIC DNA]</scope>
    <source>
        <strain evidence="2">144S4</strain>
    </source>
</reference>
<proteinExistence type="predicted"/>
<dbReference type="InterPro" id="IPR027417">
    <property type="entry name" value="P-loop_NTPase"/>
</dbReference>
<dbReference type="CDD" id="cd01029">
    <property type="entry name" value="TOPRIM_primases"/>
    <property type="match status" value="1"/>
</dbReference>
<dbReference type="KEGG" id="bban:J4G43_047080"/>
<dbReference type="AlphaFoldDB" id="A0A939S611"/>
<evidence type="ECO:0000313" key="2">
    <source>
        <dbReference type="EMBL" id="MBO1868419.1"/>
    </source>
</evidence>
<dbReference type="EMBL" id="JAGEMI010000001">
    <property type="protein sequence ID" value="MBO1868419.1"/>
    <property type="molecule type" value="Genomic_DNA"/>
</dbReference>
<name>A0A939S611_9BRAD</name>
<dbReference type="GO" id="GO:0043139">
    <property type="term" value="F:5'-3' DNA helicase activity"/>
    <property type="evidence" value="ECO:0007669"/>
    <property type="project" value="InterPro"/>
</dbReference>
<sequence>MNTLAPATAAFFEARGISPETATRFEVYTGALVGEKPDRRVVPNPRGNIVVYPFLEHGVVVNEKYRAERNGEKVFWHRKGGKRTFWNADVLDDPALDNGTQPLVITEGIEDGMVAIESGWPLTVSVPDGAPPVPKDARLPPLDPQTEPNGKFEFLWLNRDRLGRVKRIILAVDNDGPGQRLAAELVRRVGAGRCLFVSYPPGCKDLNEVRQKLGPDAVSTLLREAKPYPVRGLYRLSEYPNLPTLVPVSCGWPIFDGLPGNGWMKLFPGEFMVVTGIPSHGKSTWIMNLLVKLALLHGWRAAIFSPEMPTVPYLRDKLRKIVSGSDAADPVTDAFIEHNFVFLDNDPNDEDEDDITLEWIVEKARDAVLRDGIRVLVIDPWNEIEHARKREESTHEYIGRAIRMLKRFGRRYEVAVIVLAHPTKDVYERGKLRTATLYDIDGSAHWFNKPDHGLVIERDPVKAETTVHISKVRFEQTGYRGAIRMRFDPKTQQFDQLQEIQGELTYE</sequence>
<evidence type="ECO:0000259" key="1">
    <source>
        <dbReference type="PROSITE" id="PS51199"/>
    </source>
</evidence>
<dbReference type="EMBL" id="CP086136">
    <property type="protein sequence ID" value="UEM11932.1"/>
    <property type="molecule type" value="Genomic_DNA"/>
</dbReference>
<dbReference type="Pfam" id="PF13155">
    <property type="entry name" value="Toprim_2"/>
    <property type="match status" value="1"/>
</dbReference>
<dbReference type="PROSITE" id="PS51199">
    <property type="entry name" value="SF4_HELICASE"/>
    <property type="match status" value="1"/>
</dbReference>
<protein>
    <submittedName>
        <fullName evidence="2">AAA family ATPase</fullName>
    </submittedName>
</protein>
<dbReference type="InterPro" id="IPR034154">
    <property type="entry name" value="TOPRIM_DnaG/twinkle"/>
</dbReference>
<dbReference type="GO" id="GO:0005524">
    <property type="term" value="F:ATP binding"/>
    <property type="evidence" value="ECO:0007669"/>
    <property type="project" value="InterPro"/>
</dbReference>
<dbReference type="SUPFAM" id="SSF56731">
    <property type="entry name" value="DNA primase core"/>
    <property type="match status" value="1"/>
</dbReference>
<dbReference type="GO" id="GO:0003697">
    <property type="term" value="F:single-stranded DNA binding"/>
    <property type="evidence" value="ECO:0007669"/>
    <property type="project" value="InterPro"/>
</dbReference>